<dbReference type="EMBL" id="JBHRTN010000001">
    <property type="protein sequence ID" value="MFC3123428.1"/>
    <property type="molecule type" value="Genomic_DNA"/>
</dbReference>
<protein>
    <submittedName>
        <fullName evidence="5">Helix-turn-helix domain-containing protein</fullName>
    </submittedName>
</protein>
<evidence type="ECO:0000256" key="2">
    <source>
        <dbReference type="ARBA" id="ARBA00023125"/>
    </source>
</evidence>
<comment type="caution">
    <text evidence="5">The sequence shown here is derived from an EMBL/GenBank/DDBJ whole genome shotgun (WGS) entry which is preliminary data.</text>
</comment>
<keyword evidence="3" id="KW-0804">Transcription</keyword>
<keyword evidence="2" id="KW-0238">DNA-binding</keyword>
<dbReference type="InterPro" id="IPR020449">
    <property type="entry name" value="Tscrpt_reg_AraC-type_HTH"/>
</dbReference>
<name>A0ABV7FW12_9PROT</name>
<dbReference type="Pfam" id="PF12833">
    <property type="entry name" value="HTH_18"/>
    <property type="match status" value="1"/>
</dbReference>
<sequence length="308" mass="33316">MMPATSGAIAALDAGSAPASDAVGAIGGILDRPPALAESILRSGTRLTQRWGHGAFHASLPGMDSHVIMTYYGAAQDSSWRQGSRRMSARTRPGSITLIPEGQDGRWDVEGPIEVSHVYLSDARLQSAAEALAQKGRAELIGRICFEDPACSRILELLSQEAARGDTASSLFVEQAIDLLCTQLLRAHSSEGAAEPPVIRKGLADWQVRRVTAYMQEFIDNEIRLDELAGLVSLSRFHFCTAFRLATGQTPHEWLTALRISEARRLLAQPDMPVTNIALAVGYQTPSAFASSFRRLTGMTPSAFRRGL</sequence>
<dbReference type="InterPro" id="IPR018060">
    <property type="entry name" value="HTH_AraC"/>
</dbReference>
<dbReference type="InterPro" id="IPR009057">
    <property type="entry name" value="Homeodomain-like_sf"/>
</dbReference>
<dbReference type="PROSITE" id="PS00041">
    <property type="entry name" value="HTH_ARAC_FAMILY_1"/>
    <property type="match status" value="1"/>
</dbReference>
<dbReference type="RefSeq" id="WP_379592295.1">
    <property type="nucleotide sequence ID" value="NZ_JBHRTN010000001.1"/>
</dbReference>
<dbReference type="PANTHER" id="PTHR46796">
    <property type="entry name" value="HTH-TYPE TRANSCRIPTIONAL ACTIVATOR RHAS-RELATED"/>
    <property type="match status" value="1"/>
</dbReference>
<evidence type="ECO:0000259" key="4">
    <source>
        <dbReference type="PROSITE" id="PS01124"/>
    </source>
</evidence>
<organism evidence="5 6">
    <name type="scientific">Teichococcus globiformis</name>
    <dbReference type="NCBI Taxonomy" id="2307229"/>
    <lineage>
        <taxon>Bacteria</taxon>
        <taxon>Pseudomonadati</taxon>
        <taxon>Pseudomonadota</taxon>
        <taxon>Alphaproteobacteria</taxon>
        <taxon>Acetobacterales</taxon>
        <taxon>Roseomonadaceae</taxon>
        <taxon>Roseomonas</taxon>
    </lineage>
</organism>
<accession>A0ABV7FW12</accession>
<keyword evidence="6" id="KW-1185">Reference proteome</keyword>
<dbReference type="SUPFAM" id="SSF46689">
    <property type="entry name" value="Homeodomain-like"/>
    <property type="match status" value="2"/>
</dbReference>
<feature type="domain" description="HTH araC/xylS-type" evidence="4">
    <location>
        <begin position="209"/>
        <end position="307"/>
    </location>
</feature>
<dbReference type="PROSITE" id="PS01124">
    <property type="entry name" value="HTH_ARAC_FAMILY_2"/>
    <property type="match status" value="1"/>
</dbReference>
<dbReference type="PRINTS" id="PR00032">
    <property type="entry name" value="HTHARAC"/>
</dbReference>
<gene>
    <name evidence="5" type="ORF">ACFOD4_00005</name>
</gene>
<proteinExistence type="predicted"/>
<evidence type="ECO:0000313" key="6">
    <source>
        <dbReference type="Proteomes" id="UP001595593"/>
    </source>
</evidence>
<evidence type="ECO:0000256" key="3">
    <source>
        <dbReference type="ARBA" id="ARBA00023163"/>
    </source>
</evidence>
<dbReference type="InterPro" id="IPR050204">
    <property type="entry name" value="AraC_XylS_family_regulators"/>
</dbReference>
<dbReference type="Proteomes" id="UP001595593">
    <property type="component" value="Unassembled WGS sequence"/>
</dbReference>
<dbReference type="InterPro" id="IPR018062">
    <property type="entry name" value="HTH_AraC-typ_CS"/>
</dbReference>
<evidence type="ECO:0000256" key="1">
    <source>
        <dbReference type="ARBA" id="ARBA00023015"/>
    </source>
</evidence>
<dbReference type="SMART" id="SM00342">
    <property type="entry name" value="HTH_ARAC"/>
    <property type="match status" value="1"/>
</dbReference>
<reference evidence="6" key="1">
    <citation type="journal article" date="2019" name="Int. J. Syst. Evol. Microbiol.">
        <title>The Global Catalogue of Microorganisms (GCM) 10K type strain sequencing project: providing services to taxonomists for standard genome sequencing and annotation.</title>
        <authorList>
            <consortium name="The Broad Institute Genomics Platform"/>
            <consortium name="The Broad Institute Genome Sequencing Center for Infectious Disease"/>
            <person name="Wu L."/>
            <person name="Ma J."/>
        </authorList>
    </citation>
    <scope>NUCLEOTIDE SEQUENCE [LARGE SCALE GENOMIC DNA]</scope>
    <source>
        <strain evidence="6">KCTC 52094</strain>
    </source>
</reference>
<keyword evidence="1" id="KW-0805">Transcription regulation</keyword>
<evidence type="ECO:0000313" key="5">
    <source>
        <dbReference type="EMBL" id="MFC3123428.1"/>
    </source>
</evidence>
<dbReference type="PANTHER" id="PTHR46796:SF14">
    <property type="entry name" value="TRANSCRIPTIONAL REGULATORY PROTEIN"/>
    <property type="match status" value="1"/>
</dbReference>
<dbReference type="Gene3D" id="1.10.10.60">
    <property type="entry name" value="Homeodomain-like"/>
    <property type="match status" value="2"/>
</dbReference>